<dbReference type="CDD" id="cd22584">
    <property type="entry name" value="Rcat_RBR_unk"/>
    <property type="match status" value="1"/>
</dbReference>
<dbReference type="InterPro" id="IPR013083">
    <property type="entry name" value="Znf_RING/FYVE/PHD"/>
</dbReference>
<feature type="domain" description="RING-type" evidence="12">
    <location>
        <begin position="118"/>
        <end position="336"/>
    </location>
</feature>
<protein>
    <recommendedName>
        <fullName evidence="4">RBR-type E3 ubiquitin transferase</fullName>
        <ecNumber evidence="4">2.3.2.31</ecNumber>
    </recommendedName>
</protein>
<dbReference type="InterPro" id="IPR044066">
    <property type="entry name" value="TRIAD_supradom"/>
</dbReference>
<evidence type="ECO:0000256" key="9">
    <source>
        <dbReference type="ARBA" id="ARBA00022786"/>
    </source>
</evidence>
<dbReference type="CDD" id="cd22582">
    <property type="entry name" value="BRcat_RBR_unk"/>
    <property type="match status" value="1"/>
</dbReference>
<keyword evidence="13" id="KW-1185">Reference proteome</keyword>
<evidence type="ECO:0000256" key="5">
    <source>
        <dbReference type="ARBA" id="ARBA00022679"/>
    </source>
</evidence>
<name>A0ABM0WPY9_CAMSA</name>
<dbReference type="SMART" id="SM00647">
    <property type="entry name" value="IBR"/>
    <property type="match status" value="2"/>
</dbReference>
<evidence type="ECO:0000313" key="13">
    <source>
        <dbReference type="Proteomes" id="UP000694864"/>
    </source>
</evidence>
<reference evidence="13" key="1">
    <citation type="journal article" date="2014" name="Nat. Commun.">
        <title>The emerging biofuel crop Camelina sativa retains a highly undifferentiated hexaploid genome structure.</title>
        <authorList>
            <person name="Kagale S."/>
            <person name="Koh C."/>
            <person name="Nixon J."/>
            <person name="Bollina V."/>
            <person name="Clarke W.E."/>
            <person name="Tuteja R."/>
            <person name="Spillane C."/>
            <person name="Robinson S.J."/>
            <person name="Links M.G."/>
            <person name="Clarke C."/>
            <person name="Higgins E.E."/>
            <person name="Huebert T."/>
            <person name="Sharpe A.G."/>
            <person name="Parkin I.A."/>
        </authorList>
    </citation>
    <scope>NUCLEOTIDE SEQUENCE [LARGE SCALE GENOMIC DNA]</scope>
    <source>
        <strain evidence="13">cv. DH55</strain>
    </source>
</reference>
<feature type="compositionally biased region" description="Acidic residues" evidence="11">
    <location>
        <begin position="333"/>
        <end position="361"/>
    </location>
</feature>
<evidence type="ECO:0000256" key="8">
    <source>
        <dbReference type="ARBA" id="ARBA00022771"/>
    </source>
</evidence>
<comment type="cofactor">
    <cofactor evidence="2">
        <name>Zn(2+)</name>
        <dbReference type="ChEBI" id="CHEBI:29105"/>
    </cofactor>
</comment>
<evidence type="ECO:0000256" key="1">
    <source>
        <dbReference type="ARBA" id="ARBA00001798"/>
    </source>
</evidence>
<evidence type="ECO:0000313" key="14">
    <source>
        <dbReference type="RefSeq" id="XP_010474459.1"/>
    </source>
</evidence>
<dbReference type="Gene3D" id="1.20.120.1750">
    <property type="match status" value="1"/>
</dbReference>
<dbReference type="PANTHER" id="PTHR11685">
    <property type="entry name" value="RBR FAMILY RING FINGER AND IBR DOMAIN-CONTAINING"/>
    <property type="match status" value="1"/>
</dbReference>
<dbReference type="Gene3D" id="3.30.40.10">
    <property type="entry name" value="Zinc/RING finger domain, C3HC4 (zinc finger)"/>
    <property type="match status" value="1"/>
</dbReference>
<evidence type="ECO:0000256" key="6">
    <source>
        <dbReference type="ARBA" id="ARBA00022723"/>
    </source>
</evidence>
<evidence type="ECO:0000256" key="10">
    <source>
        <dbReference type="ARBA" id="ARBA00022833"/>
    </source>
</evidence>
<comment type="catalytic activity">
    <reaction evidence="1">
        <text>[E2 ubiquitin-conjugating enzyme]-S-ubiquitinyl-L-cysteine + [acceptor protein]-L-lysine = [E2 ubiquitin-conjugating enzyme]-L-cysteine + [acceptor protein]-N(6)-ubiquitinyl-L-lysine.</text>
        <dbReference type="EC" id="2.3.2.31"/>
    </reaction>
</comment>
<dbReference type="InterPro" id="IPR002156">
    <property type="entry name" value="RNaseH_domain"/>
</dbReference>
<evidence type="ECO:0000256" key="11">
    <source>
        <dbReference type="SAM" id="MobiDB-lite"/>
    </source>
</evidence>
<dbReference type="PROSITE" id="PS51873">
    <property type="entry name" value="TRIAD"/>
    <property type="match status" value="1"/>
</dbReference>
<dbReference type="EC" id="2.3.2.31" evidence="4"/>
<sequence>MDNLLYEIKESLRDSDISRTAVEVMALIRGLSESFDLGIRNVVTYCDDYWIYQSLIGRGEPKNIDHLMEEAQSILENMSCSDAELIALDDVKFAFRLAREAIASQSSRSRSVDVNAKHGENCDICHEETNEERMFFTNKCLHRHCFSCVKKHVEVKLLSGIVPTCLDYGCKSELTLEICSKVLTSKLIEMWKKKMKEDSIPAAERIYCPYPSCSMLMSRTELSSEAEQSNVKSCVKCCGLFCIDCKVPSHTDLSCADYKKLNPDPLVDDLKLKSLANENLWRQCVKCRHLIELSYGCNHMNCRCGYEFCYQCGIEWKKDQNTCPSGCRGIGNGDDDDDDDDNDDDNDDDDDDDDHDDDDDYEKGMGNYYFDEDGVRWRNYEEFLDNEIQPRDSDGWMIIEFPSPEQFFIEEGNGDRN</sequence>
<keyword evidence="10" id="KW-0862">Zinc</keyword>
<proteinExistence type="predicted"/>
<keyword evidence="9" id="KW-0833">Ubl conjugation pathway</keyword>
<dbReference type="Proteomes" id="UP000694864">
    <property type="component" value="Chromosome 16"/>
</dbReference>
<keyword evidence="8" id="KW-0863">Zinc-finger</keyword>
<gene>
    <name evidence="14" type="primary">LOC104753993</name>
</gene>
<dbReference type="Pfam" id="PF13456">
    <property type="entry name" value="RVT_3"/>
    <property type="match status" value="1"/>
</dbReference>
<accession>A0ABM0WPY9</accession>
<dbReference type="InterPro" id="IPR002867">
    <property type="entry name" value="IBR_dom"/>
</dbReference>
<keyword evidence="6" id="KW-0479">Metal-binding</keyword>
<keyword evidence="5" id="KW-0808">Transferase</keyword>
<organism evidence="13 14">
    <name type="scientific">Camelina sativa</name>
    <name type="common">False flax</name>
    <name type="synonym">Myagrum sativum</name>
    <dbReference type="NCBI Taxonomy" id="90675"/>
    <lineage>
        <taxon>Eukaryota</taxon>
        <taxon>Viridiplantae</taxon>
        <taxon>Streptophyta</taxon>
        <taxon>Embryophyta</taxon>
        <taxon>Tracheophyta</taxon>
        <taxon>Spermatophyta</taxon>
        <taxon>Magnoliopsida</taxon>
        <taxon>eudicotyledons</taxon>
        <taxon>Gunneridae</taxon>
        <taxon>Pentapetalae</taxon>
        <taxon>rosids</taxon>
        <taxon>malvids</taxon>
        <taxon>Brassicales</taxon>
        <taxon>Brassicaceae</taxon>
        <taxon>Camelineae</taxon>
        <taxon>Camelina</taxon>
    </lineage>
</organism>
<dbReference type="RefSeq" id="XP_010474459.1">
    <property type="nucleotide sequence ID" value="XM_010476157.1"/>
</dbReference>
<dbReference type="InterPro" id="IPR031127">
    <property type="entry name" value="E3_UB_ligase_RBR"/>
</dbReference>
<evidence type="ECO:0000256" key="3">
    <source>
        <dbReference type="ARBA" id="ARBA00004906"/>
    </source>
</evidence>
<evidence type="ECO:0000256" key="4">
    <source>
        <dbReference type="ARBA" id="ARBA00012251"/>
    </source>
</evidence>
<evidence type="ECO:0000256" key="2">
    <source>
        <dbReference type="ARBA" id="ARBA00001947"/>
    </source>
</evidence>
<evidence type="ECO:0000259" key="12">
    <source>
        <dbReference type="PROSITE" id="PS51873"/>
    </source>
</evidence>
<evidence type="ECO:0000256" key="7">
    <source>
        <dbReference type="ARBA" id="ARBA00022737"/>
    </source>
</evidence>
<dbReference type="SUPFAM" id="SSF57850">
    <property type="entry name" value="RING/U-box"/>
    <property type="match status" value="2"/>
</dbReference>
<dbReference type="Pfam" id="PF01485">
    <property type="entry name" value="IBR"/>
    <property type="match status" value="2"/>
</dbReference>
<comment type="pathway">
    <text evidence="3">Protein modification; protein ubiquitination.</text>
</comment>
<dbReference type="GeneID" id="104753993"/>
<reference evidence="14" key="2">
    <citation type="submission" date="2025-08" db="UniProtKB">
        <authorList>
            <consortium name="RefSeq"/>
        </authorList>
    </citation>
    <scope>IDENTIFICATION</scope>
    <source>
        <tissue evidence="14">Leaf</tissue>
    </source>
</reference>
<keyword evidence="7" id="KW-0677">Repeat</keyword>
<feature type="region of interest" description="Disordered" evidence="11">
    <location>
        <begin position="333"/>
        <end position="368"/>
    </location>
</feature>